<name>A0A4Y2FFD3_ARAVE</name>
<evidence type="ECO:0000259" key="2">
    <source>
        <dbReference type="Pfam" id="PF17906"/>
    </source>
</evidence>
<organism evidence="3 4">
    <name type="scientific">Araneus ventricosus</name>
    <name type="common">Orbweaver spider</name>
    <name type="synonym">Epeira ventricosa</name>
    <dbReference type="NCBI Taxonomy" id="182803"/>
    <lineage>
        <taxon>Eukaryota</taxon>
        <taxon>Metazoa</taxon>
        <taxon>Ecdysozoa</taxon>
        <taxon>Arthropoda</taxon>
        <taxon>Chelicerata</taxon>
        <taxon>Arachnida</taxon>
        <taxon>Araneae</taxon>
        <taxon>Araneomorphae</taxon>
        <taxon>Entelegynae</taxon>
        <taxon>Araneoidea</taxon>
        <taxon>Araneidae</taxon>
        <taxon>Araneus</taxon>
    </lineage>
</organism>
<dbReference type="InterPro" id="IPR041426">
    <property type="entry name" value="Mos1_HTH"/>
</dbReference>
<dbReference type="Proteomes" id="UP000499080">
    <property type="component" value="Unassembled WGS sequence"/>
</dbReference>
<feature type="domain" description="Mos1 transposase HTH" evidence="2">
    <location>
        <begin position="3"/>
        <end position="38"/>
    </location>
</feature>
<protein>
    <recommendedName>
        <fullName evidence="2">Mos1 transposase HTH domain-containing protein</fullName>
    </recommendedName>
</protein>
<accession>A0A4Y2FFD3</accession>
<keyword evidence="4" id="KW-1185">Reference proteome</keyword>
<gene>
    <name evidence="3" type="ORF">AVEN_248294_1</name>
</gene>
<reference evidence="3 4" key="1">
    <citation type="journal article" date="2019" name="Sci. Rep.">
        <title>Orb-weaving spider Araneus ventricosus genome elucidates the spidroin gene catalogue.</title>
        <authorList>
            <person name="Kono N."/>
            <person name="Nakamura H."/>
            <person name="Ohtoshi R."/>
            <person name="Moran D.A.P."/>
            <person name="Shinohara A."/>
            <person name="Yoshida Y."/>
            <person name="Fujiwara M."/>
            <person name="Mori M."/>
            <person name="Tomita M."/>
            <person name="Arakawa K."/>
        </authorList>
    </citation>
    <scope>NUCLEOTIDE SEQUENCE [LARGE SCALE GENOMIC DNA]</scope>
</reference>
<comment type="caution">
    <text evidence="3">The sequence shown here is derived from an EMBL/GenBank/DDBJ whole genome shotgun (WGS) entry which is preliminary data.</text>
</comment>
<dbReference type="Pfam" id="PF17906">
    <property type="entry name" value="HTH_48"/>
    <property type="match status" value="1"/>
</dbReference>
<proteinExistence type="predicted"/>
<feature type="compositionally biased region" description="Basic and acidic residues" evidence="1">
    <location>
        <begin position="42"/>
        <end position="59"/>
    </location>
</feature>
<dbReference type="EMBL" id="BGPR01000924">
    <property type="protein sequence ID" value="GBM40273.1"/>
    <property type="molecule type" value="Genomic_DNA"/>
</dbReference>
<dbReference type="AlphaFoldDB" id="A0A4Y2FFD3"/>
<dbReference type="OrthoDB" id="8191996at2759"/>
<feature type="compositionally biased region" description="Polar residues" evidence="1">
    <location>
        <begin position="60"/>
        <end position="89"/>
    </location>
</feature>
<sequence>MGQGKNPFDIHLELLEVYGENVMSLKQVYVWCNSFASGRSTVIDDDRSGRAATSNREKWQATSPRRSTSKKWQPQQPNRAKKWQAQQPNRSKKWQA</sequence>
<feature type="region of interest" description="Disordered" evidence="1">
    <location>
        <begin position="42"/>
        <end position="96"/>
    </location>
</feature>
<evidence type="ECO:0000256" key="1">
    <source>
        <dbReference type="SAM" id="MobiDB-lite"/>
    </source>
</evidence>
<evidence type="ECO:0000313" key="3">
    <source>
        <dbReference type="EMBL" id="GBM40273.1"/>
    </source>
</evidence>
<evidence type="ECO:0000313" key="4">
    <source>
        <dbReference type="Proteomes" id="UP000499080"/>
    </source>
</evidence>